<feature type="compositionally biased region" description="Basic and acidic residues" evidence="1">
    <location>
        <begin position="360"/>
        <end position="370"/>
    </location>
</feature>
<accession>A0A388KCQ5</accession>
<feature type="region of interest" description="Disordered" evidence="1">
    <location>
        <begin position="501"/>
        <end position="551"/>
    </location>
</feature>
<feature type="compositionally biased region" description="Basic residues" evidence="1">
    <location>
        <begin position="530"/>
        <end position="540"/>
    </location>
</feature>
<feature type="compositionally biased region" description="Basic and acidic residues" evidence="1">
    <location>
        <begin position="204"/>
        <end position="234"/>
    </location>
</feature>
<feature type="region of interest" description="Disordered" evidence="1">
    <location>
        <begin position="102"/>
        <end position="486"/>
    </location>
</feature>
<keyword evidence="3" id="KW-1185">Reference proteome</keyword>
<dbReference type="EMBL" id="BFEA01000092">
    <property type="protein sequence ID" value="GBG67811.1"/>
    <property type="molecule type" value="Genomic_DNA"/>
</dbReference>
<sequence>MRQKVFWIRCLEVPVGIWGILKGVVQDAFGAVLFDHQPFKKLLSPDLRDVRFDLVPSAKLRYKKKLIVDLHDKGFVEVDVVCAGTPWCSKCRRYFHRDSDVGCPAKQKAHEKNPTEKAPSQKENSPVKEKDPQKEKLSTKGILLEEKEIISSKKGPAPDKEDKPRWELVARNPKNGRKRKINKKSWSRKDSRGGTKSIPSTKEVSSKDDAEPSGKLPEVRGDPDVPSKADDRDQVLVSEGDEEGMGVKENNSYLEEDAAKVAGVDGPPCPVKSDSGGINGEGEGEEGVRDGLTHKEGVENVVSPTPASILGGSQSKDRAEQPIKEQKDLSKADDSDVLMESDDEGDEMEKEEDDSSLVNEEVKEEGREETLNPFKSEPEPGSSQEEGKGEEREEVIGLLRRKRGENSGPPSSAFVFGGEKSKLGNDICPSPQKLVEEDSEHYIETIPIEVVSSGSDSEGDSLRSQTHSDGTPDEVPTEEGKFLDFSVPGLQHKRLITYSPSKKAKMNDKSSVVTAEEKCLDKTEDAHSREKAKKRNKPGRSAKSLSSLRLL</sequence>
<proteinExistence type="predicted"/>
<dbReference type="Gramene" id="GBG67811">
    <property type="protein sequence ID" value="GBG67811"/>
    <property type="gene ID" value="CBR_g934"/>
</dbReference>
<feature type="compositionally biased region" description="Low complexity" evidence="1">
    <location>
        <begin position="541"/>
        <end position="551"/>
    </location>
</feature>
<name>A0A388KCQ5_CHABU</name>
<reference evidence="2 3" key="1">
    <citation type="journal article" date="2018" name="Cell">
        <title>The Chara Genome: Secondary Complexity and Implications for Plant Terrestrialization.</title>
        <authorList>
            <person name="Nishiyama T."/>
            <person name="Sakayama H."/>
            <person name="Vries J.D."/>
            <person name="Buschmann H."/>
            <person name="Saint-Marcoux D."/>
            <person name="Ullrich K.K."/>
            <person name="Haas F.B."/>
            <person name="Vanderstraeten L."/>
            <person name="Becker D."/>
            <person name="Lang D."/>
            <person name="Vosolsobe S."/>
            <person name="Rombauts S."/>
            <person name="Wilhelmsson P.K.I."/>
            <person name="Janitza P."/>
            <person name="Kern R."/>
            <person name="Heyl A."/>
            <person name="Rumpler F."/>
            <person name="Villalobos L.I.A.C."/>
            <person name="Clay J.M."/>
            <person name="Skokan R."/>
            <person name="Toyoda A."/>
            <person name="Suzuki Y."/>
            <person name="Kagoshima H."/>
            <person name="Schijlen E."/>
            <person name="Tajeshwar N."/>
            <person name="Catarino B."/>
            <person name="Hetherington A.J."/>
            <person name="Saltykova A."/>
            <person name="Bonnot C."/>
            <person name="Breuninger H."/>
            <person name="Symeonidi A."/>
            <person name="Radhakrishnan G.V."/>
            <person name="Van Nieuwerburgh F."/>
            <person name="Deforce D."/>
            <person name="Chang C."/>
            <person name="Karol K.G."/>
            <person name="Hedrich R."/>
            <person name="Ulvskov P."/>
            <person name="Glockner G."/>
            <person name="Delwiche C.F."/>
            <person name="Petrasek J."/>
            <person name="Van de Peer Y."/>
            <person name="Friml J."/>
            <person name="Beilby M."/>
            <person name="Dolan L."/>
            <person name="Kohara Y."/>
            <person name="Sugano S."/>
            <person name="Fujiyama A."/>
            <person name="Delaux P.-M."/>
            <person name="Quint M."/>
            <person name="TheiBen G."/>
            <person name="Hagemann M."/>
            <person name="Harholt J."/>
            <person name="Dunand C."/>
            <person name="Zachgo S."/>
            <person name="Langdale J."/>
            <person name="Maumus F."/>
            <person name="Straeten D.V.D."/>
            <person name="Gould S.B."/>
            <person name="Rensing S.A."/>
        </authorList>
    </citation>
    <scope>NUCLEOTIDE SEQUENCE [LARGE SCALE GENOMIC DNA]</scope>
    <source>
        <strain evidence="2 3">S276</strain>
    </source>
</reference>
<evidence type="ECO:0000313" key="2">
    <source>
        <dbReference type="EMBL" id="GBG67811.1"/>
    </source>
</evidence>
<dbReference type="Proteomes" id="UP000265515">
    <property type="component" value="Unassembled WGS sequence"/>
</dbReference>
<protein>
    <submittedName>
        <fullName evidence="2">Uncharacterized protein</fullName>
    </submittedName>
</protein>
<feature type="compositionally biased region" description="Basic and acidic residues" evidence="1">
    <location>
        <begin position="286"/>
        <end position="298"/>
    </location>
</feature>
<feature type="compositionally biased region" description="Basic and acidic residues" evidence="1">
    <location>
        <begin position="515"/>
        <end position="529"/>
    </location>
</feature>
<feature type="compositionally biased region" description="Basic and acidic residues" evidence="1">
    <location>
        <begin position="125"/>
        <end position="168"/>
    </location>
</feature>
<evidence type="ECO:0000313" key="3">
    <source>
        <dbReference type="Proteomes" id="UP000265515"/>
    </source>
</evidence>
<organism evidence="2 3">
    <name type="scientific">Chara braunii</name>
    <name type="common">Braun's stonewort</name>
    <dbReference type="NCBI Taxonomy" id="69332"/>
    <lineage>
        <taxon>Eukaryota</taxon>
        <taxon>Viridiplantae</taxon>
        <taxon>Streptophyta</taxon>
        <taxon>Charophyceae</taxon>
        <taxon>Charales</taxon>
        <taxon>Characeae</taxon>
        <taxon>Chara</taxon>
    </lineage>
</organism>
<dbReference type="AlphaFoldDB" id="A0A388KCQ5"/>
<feature type="compositionally biased region" description="Acidic residues" evidence="1">
    <location>
        <begin position="335"/>
        <end position="355"/>
    </location>
</feature>
<feature type="compositionally biased region" description="Basic and acidic residues" evidence="1">
    <location>
        <begin position="434"/>
        <end position="443"/>
    </location>
</feature>
<feature type="compositionally biased region" description="Basic residues" evidence="1">
    <location>
        <begin position="174"/>
        <end position="186"/>
    </location>
</feature>
<comment type="caution">
    <text evidence="2">The sequence shown here is derived from an EMBL/GenBank/DDBJ whole genome shotgun (WGS) entry which is preliminary data.</text>
</comment>
<gene>
    <name evidence="2" type="ORF">CBR_g934</name>
</gene>
<feature type="compositionally biased region" description="Polar residues" evidence="1">
    <location>
        <begin position="302"/>
        <end position="314"/>
    </location>
</feature>
<feature type="compositionally biased region" description="Basic and acidic residues" evidence="1">
    <location>
        <begin position="385"/>
        <end position="395"/>
    </location>
</feature>
<evidence type="ECO:0000256" key="1">
    <source>
        <dbReference type="SAM" id="MobiDB-lite"/>
    </source>
</evidence>
<feature type="compositionally biased region" description="Basic and acidic residues" evidence="1">
    <location>
        <begin position="315"/>
        <end position="334"/>
    </location>
</feature>